<dbReference type="Proteomes" id="UP000790709">
    <property type="component" value="Unassembled WGS sequence"/>
</dbReference>
<organism evidence="1 2">
    <name type="scientific">Leucogyrophana mollusca</name>
    <dbReference type="NCBI Taxonomy" id="85980"/>
    <lineage>
        <taxon>Eukaryota</taxon>
        <taxon>Fungi</taxon>
        <taxon>Dikarya</taxon>
        <taxon>Basidiomycota</taxon>
        <taxon>Agaricomycotina</taxon>
        <taxon>Agaricomycetes</taxon>
        <taxon>Agaricomycetidae</taxon>
        <taxon>Boletales</taxon>
        <taxon>Boletales incertae sedis</taxon>
        <taxon>Leucogyrophana</taxon>
    </lineage>
</organism>
<evidence type="ECO:0000313" key="1">
    <source>
        <dbReference type="EMBL" id="KAH7925889.1"/>
    </source>
</evidence>
<dbReference type="EMBL" id="MU266393">
    <property type="protein sequence ID" value="KAH7925889.1"/>
    <property type="molecule type" value="Genomic_DNA"/>
</dbReference>
<comment type="caution">
    <text evidence="1">The sequence shown here is derived from an EMBL/GenBank/DDBJ whole genome shotgun (WGS) entry which is preliminary data.</text>
</comment>
<reference evidence="1" key="1">
    <citation type="journal article" date="2021" name="New Phytol.">
        <title>Evolutionary innovations through gain and loss of genes in the ectomycorrhizal Boletales.</title>
        <authorList>
            <person name="Wu G."/>
            <person name="Miyauchi S."/>
            <person name="Morin E."/>
            <person name="Kuo A."/>
            <person name="Drula E."/>
            <person name="Varga T."/>
            <person name="Kohler A."/>
            <person name="Feng B."/>
            <person name="Cao Y."/>
            <person name="Lipzen A."/>
            <person name="Daum C."/>
            <person name="Hundley H."/>
            <person name="Pangilinan J."/>
            <person name="Johnson J."/>
            <person name="Barry K."/>
            <person name="LaButti K."/>
            <person name="Ng V."/>
            <person name="Ahrendt S."/>
            <person name="Min B."/>
            <person name="Choi I.G."/>
            <person name="Park H."/>
            <person name="Plett J.M."/>
            <person name="Magnuson J."/>
            <person name="Spatafora J.W."/>
            <person name="Nagy L.G."/>
            <person name="Henrissat B."/>
            <person name="Grigoriev I.V."/>
            <person name="Yang Z.L."/>
            <person name="Xu J."/>
            <person name="Martin F.M."/>
        </authorList>
    </citation>
    <scope>NUCLEOTIDE SEQUENCE</scope>
    <source>
        <strain evidence="1">KUC20120723A-06</strain>
    </source>
</reference>
<gene>
    <name evidence="1" type="ORF">BV22DRAFT_1033489</name>
</gene>
<name>A0ACB8BJI7_9AGAM</name>
<keyword evidence="2" id="KW-1185">Reference proteome</keyword>
<accession>A0ACB8BJI7</accession>
<sequence length="325" mass="35709">MKRSPLPLVSYSSSEDEEPVQISANKKRKLPSLASTVIVPTPVDNPALHQGRVRSTPHVEGQYAAYIYVPIVLMPKSPLYSVINQVFSFTKGVVPSIHAIGMHGYEGDNGEHVKNTGDCNKRELHVSLSRPIFLRAHQRDDFKRCIKQIARCNVPFKGSFATFAELTNDERTRTFLTLEVGAGHHEMRKMSDALGPALRSIRQKEFYRDPRFHASIAWALLEANLPSSISPTCGASEPVTVSSAPFGDYTTPTSTESGSSSRSASQSSSADQFVRIPRFPSDLVPSLNETFGARLASAKIGSFDVESIVVKIGKDIFTWPLQGTM</sequence>
<proteinExistence type="predicted"/>
<evidence type="ECO:0000313" key="2">
    <source>
        <dbReference type="Proteomes" id="UP000790709"/>
    </source>
</evidence>
<protein>
    <submittedName>
        <fullName evidence="1">Uncharacterized protein</fullName>
    </submittedName>
</protein>